<evidence type="ECO:0000313" key="2">
    <source>
        <dbReference type="Proteomes" id="UP000620124"/>
    </source>
</evidence>
<proteinExistence type="predicted"/>
<name>A0A8H6YWW7_9AGAR</name>
<organism evidence="1 2">
    <name type="scientific">Mycena venus</name>
    <dbReference type="NCBI Taxonomy" id="2733690"/>
    <lineage>
        <taxon>Eukaryota</taxon>
        <taxon>Fungi</taxon>
        <taxon>Dikarya</taxon>
        <taxon>Basidiomycota</taxon>
        <taxon>Agaricomycotina</taxon>
        <taxon>Agaricomycetes</taxon>
        <taxon>Agaricomycetidae</taxon>
        <taxon>Agaricales</taxon>
        <taxon>Marasmiineae</taxon>
        <taxon>Mycenaceae</taxon>
        <taxon>Mycena</taxon>
    </lineage>
</organism>
<keyword evidence="2" id="KW-1185">Reference proteome</keyword>
<dbReference type="Proteomes" id="UP000620124">
    <property type="component" value="Unassembled WGS sequence"/>
</dbReference>
<accession>A0A8H6YWW7</accession>
<protein>
    <submittedName>
        <fullName evidence="1">Uncharacterized protein</fullName>
    </submittedName>
</protein>
<evidence type="ECO:0000313" key="1">
    <source>
        <dbReference type="EMBL" id="KAF7366214.1"/>
    </source>
</evidence>
<dbReference type="EMBL" id="JACAZI010000003">
    <property type="protein sequence ID" value="KAF7366214.1"/>
    <property type="molecule type" value="Genomic_DNA"/>
</dbReference>
<dbReference type="AlphaFoldDB" id="A0A8H6YWW7"/>
<sequence length="96" mass="11063">MNCSMQLSFFTSNQIQGGLLPPSMLNYIGKFTETLQKIHIFVEAQQHGLDFFRLKNTSIMTDFHWGIYDEQGLFSISKQLSIHLNASLRAQDIPWP</sequence>
<reference evidence="1" key="1">
    <citation type="submission" date="2020-05" db="EMBL/GenBank/DDBJ databases">
        <title>Mycena genomes resolve the evolution of fungal bioluminescence.</title>
        <authorList>
            <person name="Tsai I.J."/>
        </authorList>
    </citation>
    <scope>NUCLEOTIDE SEQUENCE</scope>
    <source>
        <strain evidence="1">CCC161011</strain>
    </source>
</reference>
<comment type="caution">
    <text evidence="1">The sequence shown here is derived from an EMBL/GenBank/DDBJ whole genome shotgun (WGS) entry which is preliminary data.</text>
</comment>
<dbReference type="OrthoDB" id="3022330at2759"/>
<gene>
    <name evidence="1" type="ORF">MVEN_00498600</name>
</gene>